<dbReference type="Proteomes" id="UP000257109">
    <property type="component" value="Unassembled WGS sequence"/>
</dbReference>
<gene>
    <name evidence="1" type="ORF">CR513_35408</name>
</gene>
<reference evidence="1" key="1">
    <citation type="submission" date="2018-05" db="EMBL/GenBank/DDBJ databases">
        <title>Draft genome of Mucuna pruriens seed.</title>
        <authorList>
            <person name="Nnadi N.E."/>
            <person name="Vos R."/>
            <person name="Hasami M.H."/>
            <person name="Devisetty U.K."/>
            <person name="Aguiy J.C."/>
        </authorList>
    </citation>
    <scope>NUCLEOTIDE SEQUENCE [LARGE SCALE GENOMIC DNA]</scope>
    <source>
        <strain evidence="1">JCA_2017</strain>
    </source>
</reference>
<comment type="caution">
    <text evidence="1">The sequence shown here is derived from an EMBL/GenBank/DDBJ whole genome shotgun (WGS) entry which is preliminary data.</text>
</comment>
<accession>A0A371FZE6</accession>
<feature type="non-terminal residue" evidence="1">
    <location>
        <position position="1"/>
    </location>
</feature>
<dbReference type="EMBL" id="QJKJ01007290">
    <property type="protein sequence ID" value="RDX83642.1"/>
    <property type="molecule type" value="Genomic_DNA"/>
</dbReference>
<name>A0A371FZE6_MUCPR</name>
<evidence type="ECO:0000313" key="2">
    <source>
        <dbReference type="Proteomes" id="UP000257109"/>
    </source>
</evidence>
<proteinExistence type="predicted"/>
<organism evidence="1 2">
    <name type="scientific">Mucuna pruriens</name>
    <name type="common">Velvet bean</name>
    <name type="synonym">Dolichos pruriens</name>
    <dbReference type="NCBI Taxonomy" id="157652"/>
    <lineage>
        <taxon>Eukaryota</taxon>
        <taxon>Viridiplantae</taxon>
        <taxon>Streptophyta</taxon>
        <taxon>Embryophyta</taxon>
        <taxon>Tracheophyta</taxon>
        <taxon>Spermatophyta</taxon>
        <taxon>Magnoliopsida</taxon>
        <taxon>eudicotyledons</taxon>
        <taxon>Gunneridae</taxon>
        <taxon>Pentapetalae</taxon>
        <taxon>rosids</taxon>
        <taxon>fabids</taxon>
        <taxon>Fabales</taxon>
        <taxon>Fabaceae</taxon>
        <taxon>Papilionoideae</taxon>
        <taxon>50 kb inversion clade</taxon>
        <taxon>NPAAA clade</taxon>
        <taxon>indigoferoid/millettioid clade</taxon>
        <taxon>Phaseoleae</taxon>
        <taxon>Mucuna</taxon>
    </lineage>
</organism>
<sequence length="130" mass="15229">MPLEFSGYTWKDLSAVEQNVDVYHLISIARVAIRARAEPTLEHSLDRSSFAAWWFDFFCRFYLNRVLVEPWIGDVWCVPLDFIKPFDQKLLASVGLQESLDAMLMYHARSMAIVEIWRNKIEEAECTVRP</sequence>
<evidence type="ECO:0000313" key="1">
    <source>
        <dbReference type="EMBL" id="RDX83642.1"/>
    </source>
</evidence>
<protein>
    <submittedName>
        <fullName evidence="1">Uncharacterized protein</fullName>
    </submittedName>
</protein>
<keyword evidence="2" id="KW-1185">Reference proteome</keyword>
<dbReference type="AlphaFoldDB" id="A0A371FZE6"/>